<keyword evidence="10" id="KW-0813">Transport</keyword>
<dbReference type="GO" id="GO:0140114">
    <property type="term" value="P:cellular detoxification of fluoride"/>
    <property type="evidence" value="ECO:0007669"/>
    <property type="project" value="UniProtKB-UniRule"/>
</dbReference>
<gene>
    <name evidence="10" type="primary">fluC</name>
    <name evidence="10" type="synonym">crcB</name>
    <name evidence="12" type="ORF">E2C04_11465</name>
    <name evidence="11" type="ORF">GCM10007231_31810</name>
</gene>
<keyword evidence="2 10" id="KW-1003">Cell membrane</keyword>
<evidence type="ECO:0000256" key="7">
    <source>
        <dbReference type="ARBA" id="ARBA00035120"/>
    </source>
</evidence>
<dbReference type="HAMAP" id="MF_00454">
    <property type="entry name" value="FluC"/>
    <property type="match status" value="1"/>
</dbReference>
<accession>A0A4P7UBT6</accession>
<evidence type="ECO:0000256" key="4">
    <source>
        <dbReference type="ARBA" id="ARBA00022989"/>
    </source>
</evidence>
<organism evidence="12 13">
    <name type="scientific">Nocardioides daphniae</name>
    <dbReference type="NCBI Taxonomy" id="402297"/>
    <lineage>
        <taxon>Bacteria</taxon>
        <taxon>Bacillati</taxon>
        <taxon>Actinomycetota</taxon>
        <taxon>Actinomycetes</taxon>
        <taxon>Propionibacteriales</taxon>
        <taxon>Nocardioidaceae</taxon>
        <taxon>Nocardioides</taxon>
    </lineage>
</organism>
<comment type="catalytic activity">
    <reaction evidence="8">
        <text>fluoride(in) = fluoride(out)</text>
        <dbReference type="Rhea" id="RHEA:76159"/>
        <dbReference type="ChEBI" id="CHEBI:17051"/>
    </reaction>
    <physiologicalReaction direction="left-to-right" evidence="8">
        <dbReference type="Rhea" id="RHEA:76160"/>
    </physiologicalReaction>
</comment>
<dbReference type="RefSeq" id="WP_135832677.1">
    <property type="nucleotide sequence ID" value="NZ_BMCK01000005.1"/>
</dbReference>
<name>A0A4P7UBT6_9ACTN</name>
<feature type="binding site" evidence="10">
    <location>
        <position position="76"/>
    </location>
    <ligand>
        <name>Na(+)</name>
        <dbReference type="ChEBI" id="CHEBI:29101"/>
        <note>structural</note>
    </ligand>
</feature>
<evidence type="ECO:0000256" key="6">
    <source>
        <dbReference type="ARBA" id="ARBA00023303"/>
    </source>
</evidence>
<dbReference type="Proteomes" id="UP000297025">
    <property type="component" value="Chromosome"/>
</dbReference>
<dbReference type="OrthoDB" id="4408652at2"/>
<dbReference type="GO" id="GO:0062054">
    <property type="term" value="F:fluoride channel activity"/>
    <property type="evidence" value="ECO:0007669"/>
    <property type="project" value="UniProtKB-UniRule"/>
</dbReference>
<dbReference type="EMBL" id="CP038462">
    <property type="protein sequence ID" value="QCC77633.1"/>
    <property type="molecule type" value="Genomic_DNA"/>
</dbReference>
<evidence type="ECO:0000256" key="9">
    <source>
        <dbReference type="ARBA" id="ARBA00049940"/>
    </source>
</evidence>
<feature type="transmembrane region" description="Helical" evidence="10">
    <location>
        <begin position="36"/>
        <end position="55"/>
    </location>
</feature>
<comment type="similarity">
    <text evidence="7 10">Belongs to the fluoride channel Fluc/FEX (TC 1.A.43) family.</text>
</comment>
<evidence type="ECO:0000256" key="1">
    <source>
        <dbReference type="ARBA" id="ARBA00004651"/>
    </source>
</evidence>
<feature type="transmembrane region" description="Helical" evidence="10">
    <location>
        <begin position="103"/>
        <end position="124"/>
    </location>
</feature>
<keyword evidence="14" id="KW-1185">Reference proteome</keyword>
<keyword evidence="6 10" id="KW-0407">Ion channel</keyword>
<feature type="transmembrane region" description="Helical" evidence="10">
    <location>
        <begin position="62"/>
        <end position="83"/>
    </location>
</feature>
<reference evidence="12 13" key="1">
    <citation type="journal article" date="2008" name="Int. J. Syst. Evol. Microbiol.">
        <title>Nocardioides daphniae sp. nov., isolated from Daphnia cucullata (Crustacea: Cladocera).</title>
        <authorList>
            <person name="Toth E.M."/>
            <person name="Keki Z."/>
            <person name="Homonnay Z.G."/>
            <person name="Borsodi A.K."/>
            <person name="Marialigeti K."/>
            <person name="Schumann P."/>
        </authorList>
    </citation>
    <scope>NUCLEOTIDE SEQUENCE [LARGE SCALE GENOMIC DNA]</scope>
    <source>
        <strain evidence="12 13">JCM 16608</strain>
    </source>
</reference>
<reference evidence="14" key="3">
    <citation type="journal article" date="2019" name="Int. J. Syst. Evol. Microbiol.">
        <title>The Global Catalogue of Microorganisms (GCM) 10K type strain sequencing project: providing services to taxonomists for standard genome sequencing and annotation.</title>
        <authorList>
            <consortium name="The Broad Institute Genomics Platform"/>
            <consortium name="The Broad Institute Genome Sequencing Center for Infectious Disease"/>
            <person name="Wu L."/>
            <person name="Ma J."/>
        </authorList>
    </citation>
    <scope>NUCLEOTIDE SEQUENCE [LARGE SCALE GENOMIC DNA]</scope>
    <source>
        <strain evidence="14">CCM 7403</strain>
    </source>
</reference>
<comment type="subcellular location">
    <subcellularLocation>
        <location evidence="1 10">Cell membrane</location>
        <topology evidence="1 10">Multi-pass membrane protein</topology>
    </subcellularLocation>
</comment>
<protein>
    <recommendedName>
        <fullName evidence="10">Fluoride-specific ion channel FluC</fullName>
    </recommendedName>
</protein>
<reference evidence="11" key="2">
    <citation type="journal article" date="2014" name="Int. J. Syst. Evol. Microbiol.">
        <title>Complete genome of a new Firmicutes species belonging to the dominant human colonic microbiota ('Ruminococcus bicirculans') reveals two chromosomes and a selective capacity to utilize plant glucans.</title>
        <authorList>
            <consortium name="NISC Comparative Sequencing Program"/>
            <person name="Wegmann U."/>
            <person name="Louis P."/>
            <person name="Goesmann A."/>
            <person name="Henrissat B."/>
            <person name="Duncan S.H."/>
            <person name="Flint H.J."/>
        </authorList>
    </citation>
    <scope>NUCLEOTIDE SEQUENCE</scope>
    <source>
        <strain evidence="11">CCM 7403</strain>
    </source>
</reference>
<comment type="function">
    <text evidence="9 10">Fluoride-specific ion channel. Important for reducing fluoride concentration in the cell, thus reducing its toxicity.</text>
</comment>
<dbReference type="GO" id="GO:0005886">
    <property type="term" value="C:plasma membrane"/>
    <property type="evidence" value="ECO:0007669"/>
    <property type="project" value="UniProtKB-SubCell"/>
</dbReference>
<dbReference type="Proteomes" id="UP000630594">
    <property type="component" value="Unassembled WGS sequence"/>
</dbReference>
<dbReference type="GO" id="GO:0046872">
    <property type="term" value="F:metal ion binding"/>
    <property type="evidence" value="ECO:0007669"/>
    <property type="project" value="UniProtKB-KW"/>
</dbReference>
<keyword evidence="10" id="KW-0406">Ion transport</keyword>
<sequence length="127" mass="12206">MSGLVTAGAVAVAGGLGAAARHLCDLAATHRWGRGQVRGILAVNVVGCLFIGLLAGAVDDHAWARVAVVGLLGGFTTFSTSVLQSVELLAGGGVEGAAAPGRALLHLLGTAGLGVAAAALGVAASPF</sequence>
<evidence type="ECO:0000313" key="14">
    <source>
        <dbReference type="Proteomes" id="UP000630594"/>
    </source>
</evidence>
<keyword evidence="10" id="KW-0915">Sodium</keyword>
<dbReference type="InterPro" id="IPR003691">
    <property type="entry name" value="FluC"/>
</dbReference>
<evidence type="ECO:0000313" key="13">
    <source>
        <dbReference type="Proteomes" id="UP000297025"/>
    </source>
</evidence>
<evidence type="ECO:0000256" key="8">
    <source>
        <dbReference type="ARBA" id="ARBA00035585"/>
    </source>
</evidence>
<evidence type="ECO:0000256" key="5">
    <source>
        <dbReference type="ARBA" id="ARBA00023136"/>
    </source>
</evidence>
<dbReference type="Pfam" id="PF02537">
    <property type="entry name" value="CRCB"/>
    <property type="match status" value="1"/>
</dbReference>
<feature type="binding site" evidence="10">
    <location>
        <position position="73"/>
    </location>
    <ligand>
        <name>Na(+)</name>
        <dbReference type="ChEBI" id="CHEBI:29101"/>
        <note>structural</note>
    </ligand>
</feature>
<reference evidence="12" key="4">
    <citation type="submission" date="2019-03" db="EMBL/GenBank/DDBJ databases">
        <authorList>
            <person name="Huang Y."/>
        </authorList>
    </citation>
    <scope>NUCLEOTIDE SEQUENCE</scope>
    <source>
        <strain evidence="12">JCM 16608</strain>
    </source>
</reference>
<evidence type="ECO:0000256" key="3">
    <source>
        <dbReference type="ARBA" id="ARBA00022692"/>
    </source>
</evidence>
<evidence type="ECO:0000256" key="10">
    <source>
        <dbReference type="HAMAP-Rule" id="MF_00454"/>
    </source>
</evidence>
<dbReference type="AlphaFoldDB" id="A0A4P7UBT6"/>
<proteinExistence type="inferred from homology"/>
<reference evidence="11" key="5">
    <citation type="submission" date="2024-05" db="EMBL/GenBank/DDBJ databases">
        <authorList>
            <person name="Sun Q."/>
            <person name="Sedlacek I."/>
        </authorList>
    </citation>
    <scope>NUCLEOTIDE SEQUENCE</scope>
    <source>
        <strain evidence="11">CCM 7403</strain>
    </source>
</reference>
<keyword evidence="10" id="KW-0479">Metal-binding</keyword>
<evidence type="ECO:0000313" key="12">
    <source>
        <dbReference type="EMBL" id="QCC77633.1"/>
    </source>
</evidence>
<comment type="activity regulation">
    <text evidence="10">Na(+) is not transported, but it plays an essential structural role and its presence is essential for fluoride channel function.</text>
</comment>
<keyword evidence="4 10" id="KW-1133">Transmembrane helix</keyword>
<evidence type="ECO:0000313" key="11">
    <source>
        <dbReference type="EMBL" id="GGD29937.1"/>
    </source>
</evidence>
<dbReference type="KEGG" id="ndp:E2C04_11465"/>
<evidence type="ECO:0000256" key="2">
    <source>
        <dbReference type="ARBA" id="ARBA00022475"/>
    </source>
</evidence>
<keyword evidence="5 10" id="KW-0472">Membrane</keyword>
<dbReference type="EMBL" id="BMCK01000005">
    <property type="protein sequence ID" value="GGD29937.1"/>
    <property type="molecule type" value="Genomic_DNA"/>
</dbReference>
<keyword evidence="3 10" id="KW-0812">Transmembrane</keyword>